<organism evidence="2 3">
    <name type="scientific">Patagioenas fasciata monilis</name>
    <dbReference type="NCBI Taxonomy" id="372326"/>
    <lineage>
        <taxon>Eukaryota</taxon>
        <taxon>Metazoa</taxon>
        <taxon>Chordata</taxon>
        <taxon>Craniata</taxon>
        <taxon>Vertebrata</taxon>
        <taxon>Euteleostomi</taxon>
        <taxon>Archelosauria</taxon>
        <taxon>Archosauria</taxon>
        <taxon>Dinosauria</taxon>
        <taxon>Saurischia</taxon>
        <taxon>Theropoda</taxon>
        <taxon>Coelurosauria</taxon>
        <taxon>Aves</taxon>
        <taxon>Neognathae</taxon>
        <taxon>Neoaves</taxon>
        <taxon>Columbimorphae</taxon>
        <taxon>Columbiformes</taxon>
        <taxon>Columbidae</taxon>
        <taxon>Patagioenas</taxon>
    </lineage>
</organism>
<sequence length="114" mass="12660">MLPAQGPERPSQTCGQLPAPPARSTEHFQPLQPRFTERNLWCWAGDGNQPFQTGFGEQDVSSYKDKVASRGGTCLVTQICWCGLLLGNYCYNIRFLPRRGRTSGGAVRGWEGKL</sequence>
<accession>A0A1V4L0W0</accession>
<evidence type="ECO:0000313" key="3">
    <source>
        <dbReference type="Proteomes" id="UP000190648"/>
    </source>
</evidence>
<gene>
    <name evidence="2" type="ORF">AV530_020179</name>
</gene>
<feature type="region of interest" description="Disordered" evidence="1">
    <location>
        <begin position="1"/>
        <end position="27"/>
    </location>
</feature>
<dbReference type="EMBL" id="LSYS01001085">
    <property type="protein sequence ID" value="OPJ89867.1"/>
    <property type="molecule type" value="Genomic_DNA"/>
</dbReference>
<dbReference type="Proteomes" id="UP000190648">
    <property type="component" value="Unassembled WGS sequence"/>
</dbReference>
<comment type="caution">
    <text evidence="2">The sequence shown here is derived from an EMBL/GenBank/DDBJ whole genome shotgun (WGS) entry which is preliminary data.</text>
</comment>
<proteinExistence type="predicted"/>
<keyword evidence="3" id="KW-1185">Reference proteome</keyword>
<evidence type="ECO:0000256" key="1">
    <source>
        <dbReference type="SAM" id="MobiDB-lite"/>
    </source>
</evidence>
<dbReference type="AlphaFoldDB" id="A0A1V4L0W0"/>
<evidence type="ECO:0000313" key="2">
    <source>
        <dbReference type="EMBL" id="OPJ89867.1"/>
    </source>
</evidence>
<reference evidence="2 3" key="1">
    <citation type="submission" date="2016-02" db="EMBL/GenBank/DDBJ databases">
        <title>Band-tailed pigeon sequencing and assembly.</title>
        <authorList>
            <person name="Soares A.E."/>
            <person name="Novak B.J."/>
            <person name="Rice E.S."/>
            <person name="O'Connell B."/>
            <person name="Chang D."/>
            <person name="Weber S."/>
            <person name="Shapiro B."/>
        </authorList>
    </citation>
    <scope>NUCLEOTIDE SEQUENCE [LARGE SCALE GENOMIC DNA]</scope>
    <source>
        <strain evidence="2">BTP2013</strain>
        <tissue evidence="2">Blood</tissue>
    </source>
</reference>
<protein>
    <submittedName>
        <fullName evidence="2">Uncharacterized protein</fullName>
    </submittedName>
</protein>
<name>A0A1V4L0W0_PATFA</name>